<evidence type="ECO:0000256" key="4">
    <source>
        <dbReference type="ARBA" id="ARBA00022989"/>
    </source>
</evidence>
<keyword evidence="4 6" id="KW-1133">Transmembrane helix</keyword>
<keyword evidence="3 6" id="KW-0812">Transmembrane</keyword>
<evidence type="ECO:0000256" key="2">
    <source>
        <dbReference type="ARBA" id="ARBA00007230"/>
    </source>
</evidence>
<dbReference type="SUPFAM" id="SSF103481">
    <property type="entry name" value="Multidrug resistance efflux transporter EmrE"/>
    <property type="match status" value="1"/>
</dbReference>
<evidence type="ECO:0000256" key="5">
    <source>
        <dbReference type="ARBA" id="ARBA00023136"/>
    </source>
</evidence>
<keyword evidence="8" id="KW-1185">Reference proteome</keyword>
<dbReference type="GO" id="GO:0015095">
    <property type="term" value="F:magnesium ion transmembrane transporter activity"/>
    <property type="evidence" value="ECO:0007669"/>
    <property type="project" value="InterPro"/>
</dbReference>
<reference evidence="7" key="1">
    <citation type="submission" date="2025-08" db="UniProtKB">
        <authorList>
            <consortium name="Ensembl"/>
        </authorList>
    </citation>
    <scope>IDENTIFICATION</scope>
</reference>
<evidence type="ECO:0000313" key="7">
    <source>
        <dbReference type="Ensembl" id="ENSSDAP00000022676.1"/>
    </source>
</evidence>
<evidence type="ECO:0000256" key="6">
    <source>
        <dbReference type="SAM" id="Phobius"/>
    </source>
</evidence>
<feature type="transmembrane region" description="Helical" evidence="6">
    <location>
        <begin position="54"/>
        <end position="76"/>
    </location>
</feature>
<accession>A0A8C9QFL6</accession>
<dbReference type="PANTHER" id="PTHR12570:SF7">
    <property type="entry name" value="MAGNESIUM TRANSPORTER NIPA4"/>
    <property type="match status" value="1"/>
</dbReference>
<evidence type="ECO:0000256" key="1">
    <source>
        <dbReference type="ARBA" id="ARBA00004141"/>
    </source>
</evidence>
<dbReference type="Pfam" id="PF05653">
    <property type="entry name" value="Mg_trans_NIPA"/>
    <property type="match status" value="1"/>
</dbReference>
<feature type="transmembrane region" description="Helical" evidence="6">
    <location>
        <begin position="293"/>
        <end position="313"/>
    </location>
</feature>
<evidence type="ECO:0000313" key="8">
    <source>
        <dbReference type="Proteomes" id="UP000694422"/>
    </source>
</evidence>
<dbReference type="AlphaFoldDB" id="A0A8C9QFL6"/>
<organism evidence="7 8">
    <name type="scientific">Spermophilus dauricus</name>
    <name type="common">Daurian ground squirrel</name>
    <dbReference type="NCBI Taxonomy" id="99837"/>
    <lineage>
        <taxon>Eukaryota</taxon>
        <taxon>Metazoa</taxon>
        <taxon>Chordata</taxon>
        <taxon>Craniata</taxon>
        <taxon>Vertebrata</taxon>
        <taxon>Euteleostomi</taxon>
        <taxon>Mammalia</taxon>
        <taxon>Eutheria</taxon>
        <taxon>Euarchontoglires</taxon>
        <taxon>Glires</taxon>
        <taxon>Rodentia</taxon>
        <taxon>Sciuromorpha</taxon>
        <taxon>Sciuridae</taxon>
        <taxon>Xerinae</taxon>
        <taxon>Marmotini</taxon>
        <taxon>Spermophilus</taxon>
    </lineage>
</organism>
<dbReference type="PANTHER" id="PTHR12570">
    <property type="match status" value="1"/>
</dbReference>
<proteinExistence type="inferred from homology"/>
<name>A0A8C9QFL6_SPEDA</name>
<evidence type="ECO:0000256" key="3">
    <source>
        <dbReference type="ARBA" id="ARBA00022692"/>
    </source>
</evidence>
<feature type="transmembrane region" description="Helical" evidence="6">
    <location>
        <begin position="157"/>
        <end position="176"/>
    </location>
</feature>
<dbReference type="Ensembl" id="ENSSDAT00000025916.1">
    <property type="protein sequence ID" value="ENSSDAP00000022676.1"/>
    <property type="gene ID" value="ENSSDAG00000020602.1"/>
</dbReference>
<keyword evidence="5 6" id="KW-0472">Membrane</keyword>
<feature type="transmembrane region" description="Helical" evidence="6">
    <location>
        <begin position="196"/>
        <end position="217"/>
    </location>
</feature>
<comment type="similarity">
    <text evidence="2">Belongs to the NIPA family.</text>
</comment>
<dbReference type="InterPro" id="IPR037185">
    <property type="entry name" value="EmrE-like"/>
</dbReference>
<feature type="transmembrane region" description="Helical" evidence="6">
    <location>
        <begin position="325"/>
        <end position="345"/>
    </location>
</feature>
<protein>
    <submittedName>
        <fullName evidence="7">NIPA like domain containing 4</fullName>
    </submittedName>
</protein>
<dbReference type="GO" id="GO:0016020">
    <property type="term" value="C:membrane"/>
    <property type="evidence" value="ECO:0007669"/>
    <property type="project" value="UniProtKB-SubCell"/>
</dbReference>
<feature type="transmembrane region" description="Helical" evidence="6">
    <location>
        <begin position="262"/>
        <end position="281"/>
    </location>
</feature>
<dbReference type="InterPro" id="IPR008521">
    <property type="entry name" value="Mg_trans_NIPA"/>
</dbReference>
<sequence>MELRAGNASCENGSLISLYCSSQEVLCQIVGGLSHEVPNNATFDSWQERIRKNYGFYIGLGLTFVSSFLIGSSVILKKKGLLRLVATGATRAVDGGYGYLKDLMWWAGFLTMAAGEVANFGAYAFAPTTVVTPLGALSVLISAILSSYFLGERLNLLGKLGCVICVAGSTVMVIHAPEEEKVNTVVEMASKLKDTGFIVFAVLLLVSCLILIFIVAPRYGPRNILIYITICSVIGAFSVTAVKGLGITVKNFFQGLPVVRHPLPYILSLVLALSLSTQVNFLNRALDIFNTSLVFPIYYVFFTTVVVTSSVILFKEWYSMSAVDIVGTLSGFATIILGVFMLHAFKDLEVSWANLPRTHRNPTPSPSPEPTVIRLEDKNVLVDNIELAGTLSPVEKPKVFMIHS</sequence>
<dbReference type="Proteomes" id="UP000694422">
    <property type="component" value="Unplaced"/>
</dbReference>
<feature type="transmembrane region" description="Helical" evidence="6">
    <location>
        <begin position="131"/>
        <end position="150"/>
    </location>
</feature>
<comment type="subcellular location">
    <subcellularLocation>
        <location evidence="1">Membrane</location>
        <topology evidence="1">Multi-pass membrane protein</topology>
    </subcellularLocation>
</comment>
<reference evidence="7" key="2">
    <citation type="submission" date="2025-09" db="UniProtKB">
        <authorList>
            <consortium name="Ensembl"/>
        </authorList>
    </citation>
    <scope>IDENTIFICATION</scope>
</reference>
<feature type="transmembrane region" description="Helical" evidence="6">
    <location>
        <begin position="224"/>
        <end position="242"/>
    </location>
</feature>